<keyword evidence="2" id="KW-0949">S-adenosyl-L-methionine</keyword>
<evidence type="ECO:0000256" key="1">
    <source>
        <dbReference type="ARBA" id="ARBA00001966"/>
    </source>
</evidence>
<dbReference type="InterPro" id="IPR007197">
    <property type="entry name" value="rSAM"/>
</dbReference>
<evidence type="ECO:0000256" key="5">
    <source>
        <dbReference type="ARBA" id="ARBA00023014"/>
    </source>
</evidence>
<dbReference type="PANTHER" id="PTHR43409">
    <property type="entry name" value="ANAEROBIC MAGNESIUM-PROTOPORPHYRIN IX MONOMETHYL ESTER CYCLASE-RELATED"/>
    <property type="match status" value="1"/>
</dbReference>
<dbReference type="SFLD" id="SFLDF00404">
    <property type="entry name" value="hopanetetrol_cyclitol_ether_sy"/>
    <property type="match status" value="1"/>
</dbReference>
<evidence type="ECO:0000256" key="4">
    <source>
        <dbReference type="ARBA" id="ARBA00023004"/>
    </source>
</evidence>
<dbReference type="PANTHER" id="PTHR43409:SF16">
    <property type="entry name" value="SLR0320 PROTEIN"/>
    <property type="match status" value="1"/>
</dbReference>
<comment type="cofactor">
    <cofactor evidence="1">
        <name>[4Fe-4S] cluster</name>
        <dbReference type="ChEBI" id="CHEBI:49883"/>
    </cofactor>
</comment>
<dbReference type="Proteomes" id="UP001055153">
    <property type="component" value="Unassembled WGS sequence"/>
</dbReference>
<keyword evidence="4" id="KW-0408">Iron</keyword>
<comment type="caution">
    <text evidence="7">The sequence shown here is derived from an EMBL/GenBank/DDBJ whole genome shotgun (WGS) entry which is preliminary data.</text>
</comment>
<reference evidence="7" key="1">
    <citation type="journal article" date="2021" name="Front. Microbiol.">
        <title>Comprehensive Comparative Genomics and Phenotyping of Methylobacterium Species.</title>
        <authorList>
            <person name="Alessa O."/>
            <person name="Ogura Y."/>
            <person name="Fujitani Y."/>
            <person name="Takami H."/>
            <person name="Hayashi T."/>
            <person name="Sahin N."/>
            <person name="Tani A."/>
        </authorList>
    </citation>
    <scope>NUCLEOTIDE SEQUENCE</scope>
    <source>
        <strain evidence="7">DSM 17168</strain>
    </source>
</reference>
<keyword evidence="3" id="KW-0479">Metal-binding</keyword>
<name>A0ABQ4SA57_9HYPH</name>
<keyword evidence="8" id="KW-1185">Reference proteome</keyword>
<dbReference type="InterPro" id="IPR023404">
    <property type="entry name" value="rSAM_horseshoe"/>
</dbReference>
<evidence type="ECO:0000256" key="3">
    <source>
        <dbReference type="ARBA" id="ARBA00022723"/>
    </source>
</evidence>
<organism evidence="7 8">
    <name type="scientific">Methylobacterium isbiliense</name>
    <dbReference type="NCBI Taxonomy" id="315478"/>
    <lineage>
        <taxon>Bacteria</taxon>
        <taxon>Pseudomonadati</taxon>
        <taxon>Pseudomonadota</taxon>
        <taxon>Alphaproteobacteria</taxon>
        <taxon>Hyphomicrobiales</taxon>
        <taxon>Methylobacteriaceae</taxon>
        <taxon>Methylobacterium</taxon>
    </lineage>
</organism>
<dbReference type="SFLD" id="SFLDS00029">
    <property type="entry name" value="Radical_SAM"/>
    <property type="match status" value="1"/>
</dbReference>
<sequence length="477" mass="53691">MRTLFLQAPTFDGFDGGAGSRYQAKREIKSFWYPTWLAQPAALVENSKLIDAPPHNLKLADVAAQAKDFDLVVLHTSVPSFRQDVATVEALKAANPNLKAGLIGAKVAVDAQGSLDKAPAIDFVARNEFDFTCKEVADGRDLSQIKGLSYRNASGVIVHNEDRPVMMDMDQLPFVTSVYKRDLEMEKYFIGYLKHPYISFYSGRGCKSRCTFCLWPQTVGGHTYRTRSVGHVIEEIKYCLKAFPQTKEFFFDDDTFTDNLPRAEEIARELGKLGVTWSCNAKANVPRETLKVLRDNGLRLLLVGYESGNQQILHNIKKGMRVEVAEKFTKDCHELGIAIHGTFILGLPGESKETIQETIKFATRINPHTIQVSLAAPYPGTFLYKQAVENGWLDAANAELVDENGVQIAPLHYPHLSHTEIFNSVEEFYKKFYFRAPKIASIVGEMVRSPEMMKRRLREGVEFWHFLKDRQAGAKAA</sequence>
<dbReference type="NCBIfam" id="TIGR03471">
    <property type="entry name" value="HpnJ"/>
    <property type="match status" value="1"/>
</dbReference>
<dbReference type="SMART" id="SM00729">
    <property type="entry name" value="Elp3"/>
    <property type="match status" value="1"/>
</dbReference>
<dbReference type="InterPro" id="IPR017834">
    <property type="entry name" value="Hopanoid_synth-assoc_rSAM_HpnJ"/>
</dbReference>
<keyword evidence="5" id="KW-0411">Iron-sulfur</keyword>
<protein>
    <submittedName>
        <fullName evidence="7">Anaerobic magnesium-protoporphyrin IX monomethyl ester cyclase</fullName>
    </submittedName>
</protein>
<dbReference type="InterPro" id="IPR058240">
    <property type="entry name" value="rSAM_sf"/>
</dbReference>
<dbReference type="SFLD" id="SFLDG01123">
    <property type="entry name" value="methyltransferase_(Class_B)"/>
    <property type="match status" value="1"/>
</dbReference>
<dbReference type="InterPro" id="IPR034466">
    <property type="entry name" value="Methyltransferase_Class_B"/>
</dbReference>
<evidence type="ECO:0000313" key="8">
    <source>
        <dbReference type="Proteomes" id="UP001055153"/>
    </source>
</evidence>
<dbReference type="Gene3D" id="3.80.30.20">
    <property type="entry name" value="tm_1862 like domain"/>
    <property type="match status" value="1"/>
</dbReference>
<dbReference type="SUPFAM" id="SSF102114">
    <property type="entry name" value="Radical SAM enzymes"/>
    <property type="match status" value="1"/>
</dbReference>
<dbReference type="InterPro" id="IPR051198">
    <property type="entry name" value="BchE-like"/>
</dbReference>
<dbReference type="PROSITE" id="PS51918">
    <property type="entry name" value="RADICAL_SAM"/>
    <property type="match status" value="1"/>
</dbReference>
<feature type="domain" description="Radical SAM core" evidence="6">
    <location>
        <begin position="192"/>
        <end position="411"/>
    </location>
</feature>
<evidence type="ECO:0000259" key="6">
    <source>
        <dbReference type="PROSITE" id="PS51918"/>
    </source>
</evidence>
<proteinExistence type="predicted"/>
<accession>A0ABQ4SA57</accession>
<dbReference type="SFLD" id="SFLDG01082">
    <property type="entry name" value="B12-binding_domain_containing"/>
    <property type="match status" value="1"/>
</dbReference>
<dbReference type="EMBL" id="BPQQ01000015">
    <property type="protein sequence ID" value="GJD99355.1"/>
    <property type="molecule type" value="Genomic_DNA"/>
</dbReference>
<reference evidence="7" key="2">
    <citation type="submission" date="2021-08" db="EMBL/GenBank/DDBJ databases">
        <authorList>
            <person name="Tani A."/>
            <person name="Ola A."/>
            <person name="Ogura Y."/>
            <person name="Katsura K."/>
            <person name="Hayashi T."/>
        </authorList>
    </citation>
    <scope>NUCLEOTIDE SEQUENCE</scope>
    <source>
        <strain evidence="7">DSM 17168</strain>
    </source>
</reference>
<dbReference type="Pfam" id="PF04055">
    <property type="entry name" value="Radical_SAM"/>
    <property type="match status" value="1"/>
</dbReference>
<gene>
    <name evidence="7" type="primary">bchE_1</name>
    <name evidence="7" type="ORF">GMJLKIPL_1271</name>
</gene>
<dbReference type="RefSeq" id="WP_238234240.1">
    <property type="nucleotide sequence ID" value="NZ_BPQQ01000015.1"/>
</dbReference>
<dbReference type="InterPro" id="IPR006638">
    <property type="entry name" value="Elp3/MiaA/NifB-like_rSAM"/>
</dbReference>
<evidence type="ECO:0000313" key="7">
    <source>
        <dbReference type="EMBL" id="GJD99355.1"/>
    </source>
</evidence>
<evidence type="ECO:0000256" key="2">
    <source>
        <dbReference type="ARBA" id="ARBA00022691"/>
    </source>
</evidence>